<organism evidence="2 3">
    <name type="scientific">Marasmius oreades</name>
    <name type="common">fairy-ring Marasmius</name>
    <dbReference type="NCBI Taxonomy" id="181124"/>
    <lineage>
        <taxon>Eukaryota</taxon>
        <taxon>Fungi</taxon>
        <taxon>Dikarya</taxon>
        <taxon>Basidiomycota</taxon>
        <taxon>Agaricomycotina</taxon>
        <taxon>Agaricomycetes</taxon>
        <taxon>Agaricomycetidae</taxon>
        <taxon>Agaricales</taxon>
        <taxon>Marasmiineae</taxon>
        <taxon>Marasmiaceae</taxon>
        <taxon>Marasmius</taxon>
    </lineage>
</organism>
<dbReference type="Proteomes" id="UP001049176">
    <property type="component" value="Chromosome 7"/>
</dbReference>
<sequence length="133" mass="14685">MPRKKSTTKSAKGSTETTSSETATETPSNTLNDTATSTAAKKKGEPEKAVQDSYEPTQFWNFVNHSLKDVCSSALRVGKTCIGQQQKLSEFFQVILAEELKMYRPPEPFKAPSLDSMAVTIGWQSKIDRAMAF</sequence>
<dbReference type="AlphaFoldDB" id="A0A9P7RT30"/>
<dbReference type="KEGG" id="more:E1B28_010975"/>
<proteinExistence type="predicted"/>
<name>A0A9P7RT30_9AGAR</name>
<dbReference type="EMBL" id="CM032187">
    <property type="protein sequence ID" value="KAG7089276.1"/>
    <property type="molecule type" value="Genomic_DNA"/>
</dbReference>
<dbReference type="OrthoDB" id="3124619at2759"/>
<protein>
    <submittedName>
        <fullName evidence="2">Uncharacterized protein</fullName>
    </submittedName>
</protein>
<keyword evidence="3" id="KW-1185">Reference proteome</keyword>
<feature type="compositionally biased region" description="Polar residues" evidence="1">
    <location>
        <begin position="27"/>
        <end position="39"/>
    </location>
</feature>
<accession>A0A9P7RT30</accession>
<evidence type="ECO:0000313" key="3">
    <source>
        <dbReference type="Proteomes" id="UP001049176"/>
    </source>
</evidence>
<evidence type="ECO:0000256" key="1">
    <source>
        <dbReference type="SAM" id="MobiDB-lite"/>
    </source>
</evidence>
<dbReference type="RefSeq" id="XP_043005746.1">
    <property type="nucleotide sequence ID" value="XM_043155962.1"/>
</dbReference>
<feature type="compositionally biased region" description="Low complexity" evidence="1">
    <location>
        <begin position="8"/>
        <end position="26"/>
    </location>
</feature>
<reference evidence="2" key="1">
    <citation type="journal article" date="2021" name="Genome Biol. Evol.">
        <title>The assembled and annotated genome of the fairy-ring fungus Marasmius oreades.</title>
        <authorList>
            <person name="Hiltunen M."/>
            <person name="Ament-Velasquez S.L."/>
            <person name="Johannesson H."/>
        </authorList>
    </citation>
    <scope>NUCLEOTIDE SEQUENCE</scope>
    <source>
        <strain evidence="2">03SP1</strain>
    </source>
</reference>
<gene>
    <name evidence="2" type="ORF">E1B28_010975</name>
</gene>
<feature type="region of interest" description="Disordered" evidence="1">
    <location>
        <begin position="1"/>
        <end position="52"/>
    </location>
</feature>
<evidence type="ECO:0000313" key="2">
    <source>
        <dbReference type="EMBL" id="KAG7089276.1"/>
    </source>
</evidence>
<comment type="caution">
    <text evidence="2">The sequence shown here is derived from an EMBL/GenBank/DDBJ whole genome shotgun (WGS) entry which is preliminary data.</text>
</comment>
<dbReference type="GeneID" id="66080050"/>